<dbReference type="InterPro" id="IPR023375">
    <property type="entry name" value="ADC_dom_sf"/>
</dbReference>
<proteinExistence type="predicted"/>
<protein>
    <submittedName>
        <fullName evidence="1">DUF2071 domain-containing protein</fullName>
    </submittedName>
</protein>
<reference evidence="1 2" key="1">
    <citation type="journal article" date="2007" name="Int. J. Syst. Evol. Microbiol.">
        <title>Marixanthomonas ophiurae gen. nov., sp. nov., a marine bacterium of the family Flavobacteriaceae isolated from a deep-sea brittle star.</title>
        <authorList>
            <person name="Romanenko L.A."/>
            <person name="Uchino M."/>
            <person name="Frolova G.M."/>
            <person name="Mikhailov V.V."/>
        </authorList>
    </citation>
    <scope>NUCLEOTIDE SEQUENCE [LARGE SCALE GENOMIC DNA]</scope>
    <source>
        <strain evidence="1 2">KMM 3046</strain>
    </source>
</reference>
<name>A0A3E1QD30_9FLAO</name>
<dbReference type="OrthoDB" id="1421826at2"/>
<dbReference type="PANTHER" id="PTHR39186:SF1">
    <property type="entry name" value="DUF2071 DOMAIN-CONTAINING PROTEIN"/>
    <property type="match status" value="1"/>
</dbReference>
<gene>
    <name evidence="1" type="ORF">DZ858_08140</name>
</gene>
<dbReference type="InterPro" id="IPR018644">
    <property type="entry name" value="DUF2071"/>
</dbReference>
<dbReference type="AlphaFoldDB" id="A0A3E1QD30"/>
<dbReference type="SUPFAM" id="SSF160104">
    <property type="entry name" value="Acetoacetate decarboxylase-like"/>
    <property type="match status" value="1"/>
</dbReference>
<organism evidence="1 2">
    <name type="scientific">Marixanthomonas ophiurae</name>
    <dbReference type="NCBI Taxonomy" id="387659"/>
    <lineage>
        <taxon>Bacteria</taxon>
        <taxon>Pseudomonadati</taxon>
        <taxon>Bacteroidota</taxon>
        <taxon>Flavobacteriia</taxon>
        <taxon>Flavobacteriales</taxon>
        <taxon>Flavobacteriaceae</taxon>
        <taxon>Marixanthomonas</taxon>
    </lineage>
</organism>
<dbReference type="PANTHER" id="PTHR39186">
    <property type="entry name" value="DUF2071 FAMILY PROTEIN"/>
    <property type="match status" value="1"/>
</dbReference>
<dbReference type="EMBL" id="QVID01000001">
    <property type="protein sequence ID" value="RFN60004.1"/>
    <property type="molecule type" value="Genomic_DNA"/>
</dbReference>
<accession>A0A3E1QD30</accession>
<comment type="caution">
    <text evidence="1">The sequence shown here is derived from an EMBL/GenBank/DDBJ whole genome shotgun (WGS) entry which is preliminary data.</text>
</comment>
<evidence type="ECO:0000313" key="1">
    <source>
        <dbReference type="EMBL" id="RFN60004.1"/>
    </source>
</evidence>
<dbReference type="Pfam" id="PF09844">
    <property type="entry name" value="DUF2071"/>
    <property type="match status" value="1"/>
</dbReference>
<evidence type="ECO:0000313" key="2">
    <source>
        <dbReference type="Proteomes" id="UP000261082"/>
    </source>
</evidence>
<keyword evidence="2" id="KW-1185">Reference proteome</keyword>
<dbReference type="Proteomes" id="UP000261082">
    <property type="component" value="Unassembled WGS sequence"/>
</dbReference>
<sequence length="236" mass="27643">MSFLTAEWRRLAFANYEVDPKSLQKFLPAHTELDIFNNTHYASLVGFMFKNVKLLGVKVPFHVNFEEVNLRFYVRYKSKTGWKRGVVFVKEIVPKRAVTFIANTFYNERYETQKMNHIWKSKNDSLITEYHWSQKGKEQFFKLDTELIPHSIQAGSEDEFITEHYWGYGKQTDRKTTEYEVTHPKWGVYNVNNYDIQVDFAANYGSDFEFLNAATPTSVMLAEGSPISIEGKNTIK</sequence>
<dbReference type="RefSeq" id="WP_117159064.1">
    <property type="nucleotide sequence ID" value="NZ_QVID01000001.1"/>
</dbReference>